<keyword evidence="3 7" id="KW-0802">TPR repeat</keyword>
<dbReference type="Proteomes" id="UP000325577">
    <property type="component" value="Linkage Group LG2"/>
</dbReference>
<keyword evidence="5" id="KW-0539">Nucleus</keyword>
<feature type="region of interest" description="Disordered" evidence="8">
    <location>
        <begin position="1"/>
        <end position="32"/>
    </location>
</feature>
<dbReference type="EMBL" id="CM018043">
    <property type="protein sequence ID" value="KAA8531996.1"/>
    <property type="molecule type" value="Genomic_DNA"/>
</dbReference>
<evidence type="ECO:0000256" key="4">
    <source>
        <dbReference type="ARBA" id="ARBA00023054"/>
    </source>
</evidence>
<dbReference type="InterPro" id="IPR044961">
    <property type="entry name" value="MS5/SDI1"/>
</dbReference>
<dbReference type="PANTHER" id="PTHR36326:SF7">
    <property type="entry name" value="PROTEIN POLLENLESS 3-LIKE 2"/>
    <property type="match status" value="1"/>
</dbReference>
<name>A0A5J5AQD5_9ASTE</name>
<dbReference type="Pfam" id="PF00515">
    <property type="entry name" value="TPR_1"/>
    <property type="match status" value="1"/>
</dbReference>
<dbReference type="Gene3D" id="1.25.40.10">
    <property type="entry name" value="Tetratricopeptide repeat domain"/>
    <property type="match status" value="1"/>
</dbReference>
<accession>A0A5J5AQD5</accession>
<keyword evidence="4" id="KW-0175">Coiled coil</keyword>
<comment type="subcellular location">
    <subcellularLocation>
        <location evidence="1">Nucleus</location>
    </subcellularLocation>
</comment>
<dbReference type="OrthoDB" id="10258631at2759"/>
<evidence type="ECO:0000256" key="5">
    <source>
        <dbReference type="ARBA" id="ARBA00023242"/>
    </source>
</evidence>
<protein>
    <submittedName>
        <fullName evidence="9">Uncharacterized protein</fullName>
    </submittedName>
</protein>
<dbReference type="InterPro" id="IPR019734">
    <property type="entry name" value="TPR_rpt"/>
</dbReference>
<dbReference type="GO" id="GO:0005634">
    <property type="term" value="C:nucleus"/>
    <property type="evidence" value="ECO:0007669"/>
    <property type="project" value="UniProtKB-SubCell"/>
</dbReference>
<gene>
    <name evidence="9" type="ORF">F0562_006862</name>
</gene>
<dbReference type="PROSITE" id="PS50005">
    <property type="entry name" value="TPR"/>
    <property type="match status" value="1"/>
</dbReference>
<evidence type="ECO:0000313" key="9">
    <source>
        <dbReference type="EMBL" id="KAA8531996.1"/>
    </source>
</evidence>
<feature type="compositionally biased region" description="Low complexity" evidence="8">
    <location>
        <begin position="16"/>
        <end position="25"/>
    </location>
</feature>
<dbReference type="PANTHER" id="PTHR36326">
    <property type="entry name" value="PROTEIN POLLENLESS 3-LIKE 2"/>
    <property type="match status" value="1"/>
</dbReference>
<evidence type="ECO:0000256" key="2">
    <source>
        <dbReference type="ARBA" id="ARBA00022737"/>
    </source>
</evidence>
<keyword evidence="2" id="KW-0677">Repeat</keyword>
<organism evidence="9 10">
    <name type="scientific">Nyssa sinensis</name>
    <dbReference type="NCBI Taxonomy" id="561372"/>
    <lineage>
        <taxon>Eukaryota</taxon>
        <taxon>Viridiplantae</taxon>
        <taxon>Streptophyta</taxon>
        <taxon>Embryophyta</taxon>
        <taxon>Tracheophyta</taxon>
        <taxon>Spermatophyta</taxon>
        <taxon>Magnoliopsida</taxon>
        <taxon>eudicotyledons</taxon>
        <taxon>Gunneridae</taxon>
        <taxon>Pentapetalae</taxon>
        <taxon>asterids</taxon>
        <taxon>Cornales</taxon>
        <taxon>Nyssaceae</taxon>
        <taxon>Nyssa</taxon>
    </lineage>
</organism>
<dbReference type="AlphaFoldDB" id="A0A5J5AQD5"/>
<dbReference type="InterPro" id="IPR011990">
    <property type="entry name" value="TPR-like_helical_dom_sf"/>
</dbReference>
<reference evidence="9 10" key="1">
    <citation type="submission" date="2019-09" db="EMBL/GenBank/DDBJ databases">
        <title>A chromosome-level genome assembly of the Chinese tupelo Nyssa sinensis.</title>
        <authorList>
            <person name="Yang X."/>
            <person name="Kang M."/>
            <person name="Yang Y."/>
            <person name="Xiong H."/>
            <person name="Wang M."/>
            <person name="Zhang Z."/>
            <person name="Wang Z."/>
            <person name="Wu H."/>
            <person name="Ma T."/>
            <person name="Liu J."/>
            <person name="Xi Z."/>
        </authorList>
    </citation>
    <scope>NUCLEOTIDE SEQUENCE [LARGE SCALE GENOMIC DNA]</scope>
    <source>
        <strain evidence="9">J267</strain>
        <tissue evidence="9">Leaf</tissue>
    </source>
</reference>
<evidence type="ECO:0000256" key="1">
    <source>
        <dbReference type="ARBA" id="ARBA00004123"/>
    </source>
</evidence>
<comment type="similarity">
    <text evidence="6">Belongs to the MS5 protein family.</text>
</comment>
<sequence length="304" mass="34148">MLQDMWNAPPGFRPTKSAPSSPAKPLGVSRTRSESFHITHKVPVGDTPYVRAKNIQLVEKDPEKAIPMFWAAINAGDRVDSALKDMANYQAQESLDNILLDLYKRCGRLDDQIALLRHKLFLIQQGMAFNGKRTKTARSQGKKFQVSVEQEATRLLGNLGWALMQQSNYIEAEDAYRRALLIAPDNNKMCNLVVDGPRGVDSHLKAYERAQQMLRDLESEIMNKGSGDRVEQSKLFDAFLGSSSIWQPQPCKEHSVLSTTNSFKTQDEFPDENINENIIANSMVPPGQKAVKPVMIIQGKLTQY</sequence>
<feature type="repeat" description="TPR" evidence="7">
    <location>
        <begin position="153"/>
        <end position="186"/>
    </location>
</feature>
<evidence type="ECO:0000313" key="10">
    <source>
        <dbReference type="Proteomes" id="UP000325577"/>
    </source>
</evidence>
<keyword evidence="10" id="KW-1185">Reference proteome</keyword>
<dbReference type="SUPFAM" id="SSF48452">
    <property type="entry name" value="TPR-like"/>
    <property type="match status" value="1"/>
</dbReference>
<evidence type="ECO:0000256" key="8">
    <source>
        <dbReference type="SAM" id="MobiDB-lite"/>
    </source>
</evidence>
<dbReference type="SMART" id="SM00028">
    <property type="entry name" value="TPR"/>
    <property type="match status" value="1"/>
</dbReference>
<evidence type="ECO:0000256" key="6">
    <source>
        <dbReference type="ARBA" id="ARBA00025750"/>
    </source>
</evidence>
<evidence type="ECO:0000256" key="7">
    <source>
        <dbReference type="PROSITE-ProRule" id="PRU00339"/>
    </source>
</evidence>
<evidence type="ECO:0000256" key="3">
    <source>
        <dbReference type="ARBA" id="ARBA00022803"/>
    </source>
</evidence>
<proteinExistence type="inferred from homology"/>